<dbReference type="GO" id="GO:1904263">
    <property type="term" value="P:positive regulation of TORC1 signaling"/>
    <property type="evidence" value="ECO:0007669"/>
    <property type="project" value="TreeGrafter"/>
</dbReference>
<keyword evidence="3 6" id="KW-1133">Transmembrane helix</keyword>
<evidence type="ECO:0000256" key="6">
    <source>
        <dbReference type="SAM" id="Phobius"/>
    </source>
</evidence>
<protein>
    <submittedName>
        <fullName evidence="8">Integral membrane protein GPR137B isoform X1</fullName>
    </submittedName>
</protein>
<keyword evidence="7" id="KW-1185">Reference proteome</keyword>
<dbReference type="GO" id="GO:0045779">
    <property type="term" value="P:negative regulation of bone resorption"/>
    <property type="evidence" value="ECO:0007669"/>
    <property type="project" value="TreeGrafter"/>
</dbReference>
<keyword evidence="2 6" id="KW-0812">Transmembrane</keyword>
<dbReference type="CTD" id="7107"/>
<accession>A0A8N5HZH7</accession>
<evidence type="ECO:0000256" key="4">
    <source>
        <dbReference type="ARBA" id="ARBA00023136"/>
    </source>
</evidence>
<evidence type="ECO:0000313" key="8">
    <source>
        <dbReference type="RefSeq" id="XP_030914634.1"/>
    </source>
</evidence>
<dbReference type="CDD" id="cd21476">
    <property type="entry name" value="7tm_GPR137B"/>
    <property type="match status" value="1"/>
</dbReference>
<dbReference type="InterPro" id="IPR029723">
    <property type="entry name" value="GPR137"/>
</dbReference>
<reference evidence="8" key="1">
    <citation type="submission" date="2025-08" db="UniProtKB">
        <authorList>
            <consortium name="RefSeq"/>
        </authorList>
    </citation>
    <scope>IDENTIFICATION</scope>
</reference>
<evidence type="ECO:0000256" key="2">
    <source>
        <dbReference type="ARBA" id="ARBA00022692"/>
    </source>
</evidence>
<dbReference type="GeneID" id="102035515"/>
<feature type="transmembrane region" description="Helical" evidence="6">
    <location>
        <begin position="223"/>
        <end position="240"/>
    </location>
</feature>
<dbReference type="GO" id="GO:0045671">
    <property type="term" value="P:negative regulation of osteoclast differentiation"/>
    <property type="evidence" value="ECO:0007669"/>
    <property type="project" value="TreeGrafter"/>
</dbReference>
<feature type="transmembrane region" description="Helical" evidence="6">
    <location>
        <begin position="181"/>
        <end position="203"/>
    </location>
</feature>
<name>A0A8N5HZH7_GEOFO</name>
<dbReference type="Proteomes" id="UP000504602">
    <property type="component" value="Unplaced"/>
</dbReference>
<dbReference type="GO" id="GO:0010506">
    <property type="term" value="P:regulation of autophagy"/>
    <property type="evidence" value="ECO:0007669"/>
    <property type="project" value="TreeGrafter"/>
</dbReference>
<sequence>MEAPEWDPLKNDTLPPTLTPAVPPYVKLGLTIVYTVFYSLLFVFIYVQLWLVLHYRHKRFSYQTVFLFLCLFWASLRTVLFSFYFKDFVTANSLSPFIFWLLYCFPVCLQFFTLTLMNLYFTQVIFKAKSKYSPELLKYSLQRRSLAWKPLSLAGCKPASCCMPVCRLCCSRRSFWLRLPLYLASLFISLLFLLVNLTCAVLVRTQNSERKIIVSVRVAINDTLFVLCAVSLSICLYKISKMSLANIYLESKGSSVCQVTSIGVTVILLYTSRACYNLFILSFSQTKKVNSFDYDWYNVSDQADLKCQLGDAGYIVFGVILFIWELLPTSLVVYFFRVRNPTKDLANAGVVPSHGFSPRSYFFDNPRRYDSDDDLAWNIAPQGAQGSFSPDYYDWSHQNNSFMAYIGSLQQDPALDTDRPSPI</sequence>
<dbReference type="PANTHER" id="PTHR15146:SF0">
    <property type="entry name" value="INTEGRAL MEMBRANE PROTEIN GPR137B"/>
    <property type="match status" value="1"/>
</dbReference>
<evidence type="ECO:0000313" key="7">
    <source>
        <dbReference type="Proteomes" id="UP000504602"/>
    </source>
</evidence>
<dbReference type="AlphaFoldDB" id="A0A8N5HZH7"/>
<evidence type="ECO:0000256" key="3">
    <source>
        <dbReference type="ARBA" id="ARBA00022989"/>
    </source>
</evidence>
<organism evidence="7 8">
    <name type="scientific">Geospiza fortis</name>
    <name type="common">Medium ground-finch</name>
    <dbReference type="NCBI Taxonomy" id="48883"/>
    <lineage>
        <taxon>Eukaryota</taxon>
        <taxon>Metazoa</taxon>
        <taxon>Chordata</taxon>
        <taxon>Craniata</taxon>
        <taxon>Vertebrata</taxon>
        <taxon>Euteleostomi</taxon>
        <taxon>Archelosauria</taxon>
        <taxon>Archosauria</taxon>
        <taxon>Dinosauria</taxon>
        <taxon>Saurischia</taxon>
        <taxon>Theropoda</taxon>
        <taxon>Coelurosauria</taxon>
        <taxon>Aves</taxon>
        <taxon>Neognathae</taxon>
        <taxon>Neoaves</taxon>
        <taxon>Telluraves</taxon>
        <taxon>Australaves</taxon>
        <taxon>Passeriformes</taxon>
        <taxon>Thraupidae</taxon>
        <taxon>Geospiza</taxon>
    </lineage>
</organism>
<evidence type="ECO:0000256" key="1">
    <source>
        <dbReference type="ARBA" id="ARBA00004155"/>
    </source>
</evidence>
<keyword evidence="5" id="KW-0458">Lysosome</keyword>
<dbReference type="OrthoDB" id="192544at2759"/>
<feature type="transmembrane region" description="Helical" evidence="6">
    <location>
        <begin position="314"/>
        <end position="336"/>
    </location>
</feature>
<dbReference type="GO" id="GO:0005765">
    <property type="term" value="C:lysosomal membrane"/>
    <property type="evidence" value="ECO:0007669"/>
    <property type="project" value="UniProtKB-SubCell"/>
</dbReference>
<feature type="transmembrane region" description="Helical" evidence="6">
    <location>
        <begin position="32"/>
        <end position="53"/>
    </location>
</feature>
<gene>
    <name evidence="8" type="primary">GPR137B</name>
</gene>
<feature type="transmembrane region" description="Helical" evidence="6">
    <location>
        <begin position="97"/>
        <end position="121"/>
    </location>
</feature>
<keyword evidence="4 6" id="KW-0472">Membrane</keyword>
<evidence type="ECO:0000256" key="5">
    <source>
        <dbReference type="ARBA" id="ARBA00023228"/>
    </source>
</evidence>
<proteinExistence type="predicted"/>
<feature type="transmembrane region" description="Helical" evidence="6">
    <location>
        <begin position="65"/>
        <end position="85"/>
    </location>
</feature>
<feature type="transmembrane region" description="Helical" evidence="6">
    <location>
        <begin position="261"/>
        <end position="283"/>
    </location>
</feature>
<dbReference type="RefSeq" id="XP_030914634.1">
    <property type="nucleotide sequence ID" value="XM_031058774.1"/>
</dbReference>
<dbReference type="PANTHER" id="PTHR15146">
    <property type="entry name" value="INTEGRAL MEMBRANE PROTEIN GPR137"/>
    <property type="match status" value="1"/>
</dbReference>
<comment type="subcellular location">
    <subcellularLocation>
        <location evidence="1">Lysosome membrane</location>
        <topology evidence="1">Multi-pass membrane protein</topology>
    </subcellularLocation>
</comment>